<reference evidence="1 2" key="1">
    <citation type="journal article" date="2019" name="Sci. Rep.">
        <title>Orb-weaving spider Araneus ventricosus genome elucidates the spidroin gene catalogue.</title>
        <authorList>
            <person name="Kono N."/>
            <person name="Nakamura H."/>
            <person name="Ohtoshi R."/>
            <person name="Moran D.A.P."/>
            <person name="Shinohara A."/>
            <person name="Yoshida Y."/>
            <person name="Fujiwara M."/>
            <person name="Mori M."/>
            <person name="Tomita M."/>
            <person name="Arakawa K."/>
        </authorList>
    </citation>
    <scope>NUCLEOTIDE SEQUENCE [LARGE SCALE GENOMIC DNA]</scope>
</reference>
<dbReference type="OrthoDB" id="8192957at2759"/>
<gene>
    <name evidence="1" type="ORF">AVEN_269456_1</name>
</gene>
<protein>
    <recommendedName>
        <fullName evidence="3">Tc1-like transposase DDE domain-containing protein</fullName>
    </recommendedName>
</protein>
<dbReference type="Proteomes" id="UP000499080">
    <property type="component" value="Unassembled WGS sequence"/>
</dbReference>
<evidence type="ECO:0000313" key="2">
    <source>
        <dbReference type="Proteomes" id="UP000499080"/>
    </source>
</evidence>
<sequence>MNPASVSMLMANAYPDSKEDCGKVAISLSIGCLRKHFLSNRFGNHCRKVYVGKLFMNYLTDKTSFLCYLGTRVEAGRPPVRPGICCREAYGDYTRCDSVGSDLLAHTITSSRSSTHFDGTQLRGRDFNASCIAYAIKSPRCHYQQDNARPHTERLSQQCLQGYDVLPWPSRSPDLSPIDHAWDVLGRQMQPSRNTSELTAQLQILWHDFPQEVIGDLIDSLPRRVLAFIAARSRFTTVTVIESHFPAMQVLWLGRGFYKVKHGVTSATLVARMTLATNLATILATWRQIWRPWRQIDYSRKCNPFLDISIRGRDLGFS</sequence>
<proteinExistence type="predicted"/>
<dbReference type="AlphaFoldDB" id="A0A4Y2NS03"/>
<dbReference type="Gene3D" id="3.30.420.10">
    <property type="entry name" value="Ribonuclease H-like superfamily/Ribonuclease H"/>
    <property type="match status" value="1"/>
</dbReference>
<dbReference type="GO" id="GO:0003676">
    <property type="term" value="F:nucleic acid binding"/>
    <property type="evidence" value="ECO:0007669"/>
    <property type="project" value="InterPro"/>
</dbReference>
<accession>A0A4Y2NS03</accession>
<keyword evidence="2" id="KW-1185">Reference proteome</keyword>
<evidence type="ECO:0008006" key="3">
    <source>
        <dbReference type="Google" id="ProtNLM"/>
    </source>
</evidence>
<evidence type="ECO:0000313" key="1">
    <source>
        <dbReference type="EMBL" id="GBN42368.1"/>
    </source>
</evidence>
<dbReference type="EMBL" id="BGPR01009800">
    <property type="protein sequence ID" value="GBN42368.1"/>
    <property type="molecule type" value="Genomic_DNA"/>
</dbReference>
<comment type="caution">
    <text evidence="1">The sequence shown here is derived from an EMBL/GenBank/DDBJ whole genome shotgun (WGS) entry which is preliminary data.</text>
</comment>
<organism evidence="1 2">
    <name type="scientific">Araneus ventricosus</name>
    <name type="common">Orbweaver spider</name>
    <name type="synonym">Epeira ventricosa</name>
    <dbReference type="NCBI Taxonomy" id="182803"/>
    <lineage>
        <taxon>Eukaryota</taxon>
        <taxon>Metazoa</taxon>
        <taxon>Ecdysozoa</taxon>
        <taxon>Arthropoda</taxon>
        <taxon>Chelicerata</taxon>
        <taxon>Arachnida</taxon>
        <taxon>Araneae</taxon>
        <taxon>Araneomorphae</taxon>
        <taxon>Entelegynae</taxon>
        <taxon>Araneoidea</taxon>
        <taxon>Araneidae</taxon>
        <taxon>Araneus</taxon>
    </lineage>
</organism>
<dbReference type="InterPro" id="IPR036397">
    <property type="entry name" value="RNaseH_sf"/>
</dbReference>
<name>A0A4Y2NS03_ARAVE</name>